<comment type="similarity">
    <text evidence="1 3">Belongs to the short-chain dehydrogenases/reductases (SDR) family.</text>
</comment>
<dbReference type="Gene3D" id="3.40.50.720">
    <property type="entry name" value="NAD(P)-binding Rossmann-like Domain"/>
    <property type="match status" value="1"/>
</dbReference>
<dbReference type="InterPro" id="IPR020904">
    <property type="entry name" value="Sc_DH/Rdtase_CS"/>
</dbReference>
<evidence type="ECO:0000256" key="2">
    <source>
        <dbReference type="ARBA" id="ARBA00023002"/>
    </source>
</evidence>
<accession>A0A0B2BLF9</accession>
<dbReference type="AlphaFoldDB" id="A0A0B2BLF9"/>
<dbReference type="PRINTS" id="PR00081">
    <property type="entry name" value="GDHRDH"/>
</dbReference>
<dbReference type="PROSITE" id="PS00061">
    <property type="entry name" value="ADH_SHORT"/>
    <property type="match status" value="1"/>
</dbReference>
<dbReference type="OrthoDB" id="9795647at2"/>
<keyword evidence="5" id="KW-1185">Reference proteome</keyword>
<organism evidence="4 5">
    <name type="scientific">Mumia flava</name>
    <dbReference type="NCBI Taxonomy" id="1348852"/>
    <lineage>
        <taxon>Bacteria</taxon>
        <taxon>Bacillati</taxon>
        <taxon>Actinomycetota</taxon>
        <taxon>Actinomycetes</taxon>
        <taxon>Propionibacteriales</taxon>
        <taxon>Nocardioidaceae</taxon>
        <taxon>Mumia</taxon>
    </lineage>
</organism>
<name>A0A0B2BLF9_9ACTN</name>
<proteinExistence type="inferred from homology"/>
<dbReference type="GO" id="GO:0016491">
    <property type="term" value="F:oxidoreductase activity"/>
    <property type="evidence" value="ECO:0007669"/>
    <property type="project" value="UniProtKB-KW"/>
</dbReference>
<comment type="caution">
    <text evidence="4">The sequence shown here is derived from an EMBL/GenBank/DDBJ whole genome shotgun (WGS) entry which is preliminary data.</text>
</comment>
<gene>
    <name evidence="4" type="ORF">CLV56_0625</name>
</gene>
<dbReference type="RefSeq" id="WP_039348565.1">
    <property type="nucleotide sequence ID" value="NZ_PGEZ01000001.1"/>
</dbReference>
<dbReference type="SUPFAM" id="SSF51735">
    <property type="entry name" value="NAD(P)-binding Rossmann-fold domains"/>
    <property type="match status" value="1"/>
</dbReference>
<dbReference type="PRINTS" id="PR00080">
    <property type="entry name" value="SDRFAMILY"/>
</dbReference>
<dbReference type="Pfam" id="PF00106">
    <property type="entry name" value="adh_short"/>
    <property type="match status" value="1"/>
</dbReference>
<evidence type="ECO:0000313" key="4">
    <source>
        <dbReference type="EMBL" id="PJJ56417.1"/>
    </source>
</evidence>
<reference evidence="4 5" key="1">
    <citation type="submission" date="2017-11" db="EMBL/GenBank/DDBJ databases">
        <title>Genomic Encyclopedia of Archaeal and Bacterial Type Strains, Phase II (KMG-II): From Individual Species to Whole Genera.</title>
        <authorList>
            <person name="Goeker M."/>
        </authorList>
    </citation>
    <scope>NUCLEOTIDE SEQUENCE [LARGE SCALE GENOMIC DNA]</scope>
    <source>
        <strain evidence="4 5">DSM 27763</strain>
    </source>
</reference>
<dbReference type="InterPro" id="IPR002347">
    <property type="entry name" value="SDR_fam"/>
</dbReference>
<evidence type="ECO:0000256" key="3">
    <source>
        <dbReference type="RuleBase" id="RU000363"/>
    </source>
</evidence>
<protein>
    <submittedName>
        <fullName evidence="4">NAD(P)-dependent dehydrogenase (Short-subunit alcohol dehydrogenase family)</fullName>
    </submittedName>
</protein>
<dbReference type="EMBL" id="PGEZ01000001">
    <property type="protein sequence ID" value="PJJ56417.1"/>
    <property type="molecule type" value="Genomic_DNA"/>
</dbReference>
<dbReference type="PANTHER" id="PTHR43658:SF8">
    <property type="entry name" value="17-BETA-HYDROXYSTEROID DEHYDROGENASE 14-RELATED"/>
    <property type="match status" value="1"/>
</dbReference>
<evidence type="ECO:0000256" key="1">
    <source>
        <dbReference type="ARBA" id="ARBA00006484"/>
    </source>
</evidence>
<keyword evidence="2" id="KW-0560">Oxidoreductase</keyword>
<dbReference type="InterPro" id="IPR036291">
    <property type="entry name" value="NAD(P)-bd_dom_sf"/>
</dbReference>
<sequence>MDLATTAAVVTGGASGLGAATAAALAARGATVYALDLAGAIEQVSTGDGGGSTGDITYVATDVTDAASVRSAITAAASGDAPLRTVVSCAGIGPSARILSRRGVHDLDLYAKVVQVNLVGTFNVLAVASEAIARTEPDADGQRGVVVNTASIAAYDGQVGQAAYASSKGGIVGLTLPAARDLAQYGIRVCAIAPGIVDTPMLATVSDEFRAGLAAGVPFPQRLAKPSEFADLVTMIVEHDYLNGEVIRMDGALRMAPR</sequence>
<dbReference type="Proteomes" id="UP000230842">
    <property type="component" value="Unassembled WGS sequence"/>
</dbReference>
<dbReference type="PANTHER" id="PTHR43658">
    <property type="entry name" value="SHORT-CHAIN DEHYDROGENASE/REDUCTASE"/>
    <property type="match status" value="1"/>
</dbReference>
<evidence type="ECO:0000313" key="5">
    <source>
        <dbReference type="Proteomes" id="UP000230842"/>
    </source>
</evidence>